<comment type="caution">
    <text evidence="1">The sequence shown here is derived from an EMBL/GenBank/DDBJ whole genome shotgun (WGS) entry which is preliminary data.</text>
</comment>
<evidence type="ECO:0000313" key="1">
    <source>
        <dbReference type="EMBL" id="MBB2150513.1"/>
    </source>
</evidence>
<sequence length="241" mass="27863">MIEKEINAVPGKLKTFLNFLLLLFIALQGFGQTSVQTEVYGQYKEVTNPSLYNSIAYTRYLPEGIYEAKHPFFIDPHCKVGTLVYNGRMYQDVSIKYDLILDEVIILYLDLASEVLMRKSQLTEFSIGNYNFINMPIGKNIQAGYYQVIHKGKTRVLCRHKKIYNSDVVQGNSLFHMIEEKSPRYYIENNNEFYPVKNEKSLYKIFPEQKNEIKKFISSNALLIKASPASALPLIAEFINK</sequence>
<keyword evidence="2" id="KW-1185">Reference proteome</keyword>
<accession>A0ABR6EZ06</accession>
<evidence type="ECO:0000313" key="2">
    <source>
        <dbReference type="Proteomes" id="UP000636110"/>
    </source>
</evidence>
<dbReference type="EMBL" id="WNXC01000006">
    <property type="protein sequence ID" value="MBB2150513.1"/>
    <property type="molecule type" value="Genomic_DNA"/>
</dbReference>
<proteinExistence type="predicted"/>
<dbReference type="RefSeq" id="WP_182959538.1">
    <property type="nucleotide sequence ID" value="NZ_WNXC01000006.1"/>
</dbReference>
<name>A0ABR6EZ06_9SPHI</name>
<dbReference type="Proteomes" id="UP000636110">
    <property type="component" value="Unassembled WGS sequence"/>
</dbReference>
<reference evidence="1 2" key="1">
    <citation type="submission" date="2019-11" db="EMBL/GenBank/DDBJ databases">
        <title>Description of Pedobacter sp. LMG 31462T.</title>
        <authorList>
            <person name="Carlier A."/>
            <person name="Qi S."/>
            <person name="Vandamme P."/>
        </authorList>
    </citation>
    <scope>NUCLEOTIDE SEQUENCE [LARGE SCALE GENOMIC DNA]</scope>
    <source>
        <strain evidence="1 2">LMG 31462</strain>
    </source>
</reference>
<gene>
    <name evidence="1" type="ORF">GM920_16565</name>
</gene>
<protein>
    <submittedName>
        <fullName evidence="1">Uncharacterized protein</fullName>
    </submittedName>
</protein>
<organism evidence="1 2">
    <name type="scientific">Pedobacter gandavensis</name>
    <dbReference type="NCBI Taxonomy" id="2679963"/>
    <lineage>
        <taxon>Bacteria</taxon>
        <taxon>Pseudomonadati</taxon>
        <taxon>Bacteroidota</taxon>
        <taxon>Sphingobacteriia</taxon>
        <taxon>Sphingobacteriales</taxon>
        <taxon>Sphingobacteriaceae</taxon>
        <taxon>Pedobacter</taxon>
    </lineage>
</organism>